<dbReference type="AlphaFoldDB" id="A0A4U7N6W1"/>
<feature type="transmembrane region" description="Helical" evidence="1">
    <location>
        <begin position="249"/>
        <end position="266"/>
    </location>
</feature>
<keyword evidence="1" id="KW-0472">Membrane</keyword>
<dbReference type="Gene3D" id="1.10.3730.20">
    <property type="match status" value="1"/>
</dbReference>
<feature type="transmembrane region" description="Helical" evidence="1">
    <location>
        <begin position="64"/>
        <end position="81"/>
    </location>
</feature>
<keyword evidence="1" id="KW-0812">Transmembrane</keyword>
<evidence type="ECO:0000259" key="2">
    <source>
        <dbReference type="Pfam" id="PF00892"/>
    </source>
</evidence>
<evidence type="ECO:0000256" key="1">
    <source>
        <dbReference type="SAM" id="Phobius"/>
    </source>
</evidence>
<feature type="transmembrane region" description="Helical" evidence="1">
    <location>
        <begin position="87"/>
        <end position="104"/>
    </location>
</feature>
<dbReference type="InterPro" id="IPR000620">
    <property type="entry name" value="EamA_dom"/>
</dbReference>
<feature type="transmembrane region" description="Helical" evidence="1">
    <location>
        <begin position="167"/>
        <end position="188"/>
    </location>
</feature>
<feature type="transmembrane region" description="Helical" evidence="1">
    <location>
        <begin position="113"/>
        <end position="131"/>
    </location>
</feature>
<feature type="transmembrane region" description="Helical" evidence="1">
    <location>
        <begin position="194"/>
        <end position="216"/>
    </location>
</feature>
<comment type="caution">
    <text evidence="3">The sequence shown here is derived from an EMBL/GenBank/DDBJ whole genome shotgun (WGS) entry which is preliminary data.</text>
</comment>
<dbReference type="Pfam" id="PF00892">
    <property type="entry name" value="EamA"/>
    <property type="match status" value="2"/>
</dbReference>
<evidence type="ECO:0000313" key="4">
    <source>
        <dbReference type="Proteomes" id="UP000306575"/>
    </source>
</evidence>
<proteinExistence type="predicted"/>
<feature type="transmembrane region" description="Helical" evidence="1">
    <location>
        <begin position="27"/>
        <end position="43"/>
    </location>
</feature>
<feature type="transmembrane region" description="Helical" evidence="1">
    <location>
        <begin position="137"/>
        <end position="155"/>
    </location>
</feature>
<dbReference type="PANTHER" id="PTHR22911">
    <property type="entry name" value="ACYL-MALONYL CONDENSING ENZYME-RELATED"/>
    <property type="match status" value="1"/>
</dbReference>
<dbReference type="EMBL" id="SULI01000005">
    <property type="protein sequence ID" value="TKZ21458.1"/>
    <property type="molecule type" value="Genomic_DNA"/>
</dbReference>
<dbReference type="GO" id="GO:0016020">
    <property type="term" value="C:membrane"/>
    <property type="evidence" value="ECO:0007669"/>
    <property type="project" value="InterPro"/>
</dbReference>
<dbReference type="SUPFAM" id="SSF103481">
    <property type="entry name" value="Multidrug resistance efflux transporter EmrE"/>
    <property type="match status" value="2"/>
</dbReference>
<dbReference type="PANTHER" id="PTHR22911:SF103">
    <property type="entry name" value="BLR2811 PROTEIN"/>
    <property type="match status" value="1"/>
</dbReference>
<feature type="transmembrane region" description="Helical" evidence="1">
    <location>
        <begin position="223"/>
        <end position="243"/>
    </location>
</feature>
<sequence>MVAAVLAFSLMDATAKALSPRIGIIPALWTRYAGQMILVLFLVRHRFPAVLKTRYPLLQLMRSLFLLCATWCFFIGISNIGLAEATAIMNINPILITIGAAVFLKEGLGPRRLIGIGIALIGALIIIRPGASVFSPYAIYPLVAAMFISGYNLATRFVGKDENIWTSLLYTGLFGTLVLSVMVVPNWTPPDATSIGLMILIVIFGTTSQLLLIQALSQGEAGLLAPFGYTGLIFATFWGVVFFAEFPDMWTIVGALVIASAGIYVWHRETFRRAKE</sequence>
<name>A0A4U7N6W1_9RHOB</name>
<dbReference type="InterPro" id="IPR037185">
    <property type="entry name" value="EmrE-like"/>
</dbReference>
<gene>
    <name evidence="3" type="ORF">FAP39_06775</name>
</gene>
<dbReference type="Proteomes" id="UP000306575">
    <property type="component" value="Unassembled WGS sequence"/>
</dbReference>
<accession>A0A4U7N6W1</accession>
<feature type="domain" description="EamA" evidence="2">
    <location>
        <begin position="2"/>
        <end position="127"/>
    </location>
</feature>
<protein>
    <submittedName>
        <fullName evidence="3">DMT family transporter</fullName>
    </submittedName>
</protein>
<dbReference type="OrthoDB" id="9812899at2"/>
<feature type="domain" description="EamA" evidence="2">
    <location>
        <begin position="139"/>
        <end position="260"/>
    </location>
</feature>
<keyword evidence="1" id="KW-1133">Transmembrane helix</keyword>
<evidence type="ECO:0000313" key="3">
    <source>
        <dbReference type="EMBL" id="TKZ21458.1"/>
    </source>
</evidence>
<reference evidence="3 4" key="1">
    <citation type="submission" date="2019-04" db="EMBL/GenBank/DDBJ databases">
        <title>Genome sequence of Pelagicola litoralis CL-ES2.</title>
        <authorList>
            <person name="Cao J."/>
        </authorList>
    </citation>
    <scope>NUCLEOTIDE SEQUENCE [LARGE SCALE GENOMIC DNA]</scope>
    <source>
        <strain evidence="3 4">CL-ES2</strain>
    </source>
</reference>
<keyword evidence="4" id="KW-1185">Reference proteome</keyword>
<organism evidence="3 4">
    <name type="scientific">Shimia litoralis</name>
    <dbReference type="NCBI Taxonomy" id="420403"/>
    <lineage>
        <taxon>Bacteria</taxon>
        <taxon>Pseudomonadati</taxon>
        <taxon>Pseudomonadota</taxon>
        <taxon>Alphaproteobacteria</taxon>
        <taxon>Rhodobacterales</taxon>
        <taxon>Roseobacteraceae</taxon>
    </lineage>
</organism>